<proteinExistence type="predicted"/>
<reference evidence="2" key="1">
    <citation type="journal article" date="2014" name="Nat. Genet.">
        <title>A reference genome for common bean and genome-wide analysis of dual domestications.</title>
        <authorList>
            <person name="Schmutz J."/>
            <person name="McClean P.E."/>
            <person name="Mamidi S."/>
            <person name="Wu G.A."/>
            <person name="Cannon S.B."/>
            <person name="Grimwood J."/>
            <person name="Jenkins J."/>
            <person name="Shu S."/>
            <person name="Song Q."/>
            <person name="Chavarro C."/>
            <person name="Torres-Torres M."/>
            <person name="Geffroy V."/>
            <person name="Moghaddam S.M."/>
            <person name="Gao D."/>
            <person name="Abernathy B."/>
            <person name="Barry K."/>
            <person name="Blair M."/>
            <person name="Brick M.A."/>
            <person name="Chovatia M."/>
            <person name="Gepts P."/>
            <person name="Goodstein D.M."/>
            <person name="Gonzales M."/>
            <person name="Hellsten U."/>
            <person name="Hyten D.L."/>
            <person name="Jia G."/>
            <person name="Kelly J.D."/>
            <person name="Kudrna D."/>
            <person name="Lee R."/>
            <person name="Richard M.M."/>
            <person name="Miklas P.N."/>
            <person name="Osorno J.M."/>
            <person name="Rodrigues J."/>
            <person name="Thareau V."/>
            <person name="Urrea C.A."/>
            <person name="Wang M."/>
            <person name="Yu Y."/>
            <person name="Zhang M."/>
            <person name="Wing R.A."/>
            <person name="Cregan P.B."/>
            <person name="Rokhsar D.S."/>
            <person name="Jackson S.A."/>
        </authorList>
    </citation>
    <scope>NUCLEOTIDE SEQUENCE [LARGE SCALE GENOMIC DNA]</scope>
    <source>
        <strain evidence="2">cv. G19833</strain>
    </source>
</reference>
<organism evidence="1 2">
    <name type="scientific">Phaseolus vulgaris</name>
    <name type="common">Kidney bean</name>
    <name type="synonym">French bean</name>
    <dbReference type="NCBI Taxonomy" id="3885"/>
    <lineage>
        <taxon>Eukaryota</taxon>
        <taxon>Viridiplantae</taxon>
        <taxon>Streptophyta</taxon>
        <taxon>Embryophyta</taxon>
        <taxon>Tracheophyta</taxon>
        <taxon>Spermatophyta</taxon>
        <taxon>Magnoliopsida</taxon>
        <taxon>eudicotyledons</taxon>
        <taxon>Gunneridae</taxon>
        <taxon>Pentapetalae</taxon>
        <taxon>rosids</taxon>
        <taxon>fabids</taxon>
        <taxon>Fabales</taxon>
        <taxon>Fabaceae</taxon>
        <taxon>Papilionoideae</taxon>
        <taxon>50 kb inversion clade</taxon>
        <taxon>NPAAA clade</taxon>
        <taxon>indigoferoid/millettioid clade</taxon>
        <taxon>Phaseoleae</taxon>
        <taxon>Phaseolus</taxon>
    </lineage>
</organism>
<protein>
    <recommendedName>
        <fullName evidence="3">Response regulatory domain-containing protein</fullName>
    </recommendedName>
</protein>
<dbReference type="SMR" id="V7C524"/>
<dbReference type="EMBL" id="CM002290">
    <property type="protein sequence ID" value="ESW25219.1"/>
    <property type="molecule type" value="Genomic_DNA"/>
</dbReference>
<accession>V7C524</accession>
<keyword evidence="2" id="KW-1185">Reference proteome</keyword>
<gene>
    <name evidence="1" type="ORF">PHAVU_003G017300g</name>
</gene>
<evidence type="ECO:0008006" key="3">
    <source>
        <dbReference type="Google" id="ProtNLM"/>
    </source>
</evidence>
<dbReference type="OrthoDB" id="1750843at2759"/>
<sequence>FPLFSDAHSRTFCRSQLSLNHAVALVAPMAPSRSGGDACKGGAPEFPAGLRVLVVDDDATTLRIIEQMSIRCRYRG</sequence>
<dbReference type="Gramene" id="ESW25219">
    <property type="protein sequence ID" value="ESW25219"/>
    <property type="gene ID" value="PHAVU_003G017300g"/>
</dbReference>
<dbReference type="Proteomes" id="UP000000226">
    <property type="component" value="Chromosome 3"/>
</dbReference>
<evidence type="ECO:0000313" key="2">
    <source>
        <dbReference type="Proteomes" id="UP000000226"/>
    </source>
</evidence>
<name>V7C524_PHAVU</name>
<dbReference type="AlphaFoldDB" id="V7C524"/>
<feature type="non-terminal residue" evidence="1">
    <location>
        <position position="1"/>
    </location>
</feature>
<evidence type="ECO:0000313" key="1">
    <source>
        <dbReference type="EMBL" id="ESW25219.1"/>
    </source>
</evidence>